<evidence type="ECO:0000313" key="2">
    <source>
        <dbReference type="EMBL" id="TFB80430.1"/>
    </source>
</evidence>
<keyword evidence="2" id="KW-0645">Protease</keyword>
<name>A0A4R8VE39_9MICO</name>
<dbReference type="GO" id="GO:0004175">
    <property type="term" value="F:endopeptidase activity"/>
    <property type="evidence" value="ECO:0007669"/>
    <property type="project" value="UniProtKB-ARBA"/>
</dbReference>
<comment type="caution">
    <text evidence="2">The sequence shown here is derived from an EMBL/GenBank/DDBJ whole genome shotgun (WGS) entry which is preliminary data.</text>
</comment>
<feature type="domain" description="CAAX prenyl protease 2/Lysostaphin resistance protein A-like" evidence="1">
    <location>
        <begin position="151"/>
        <end position="237"/>
    </location>
</feature>
<evidence type="ECO:0000259" key="1">
    <source>
        <dbReference type="Pfam" id="PF02517"/>
    </source>
</evidence>
<organism evidence="2 3">
    <name type="scientific">Terrimesophilobacter mesophilus</name>
    <dbReference type="NCBI Taxonomy" id="433647"/>
    <lineage>
        <taxon>Bacteria</taxon>
        <taxon>Bacillati</taxon>
        <taxon>Actinomycetota</taxon>
        <taxon>Actinomycetes</taxon>
        <taxon>Micrococcales</taxon>
        <taxon>Microbacteriaceae</taxon>
        <taxon>Terrimesophilobacter</taxon>
    </lineage>
</organism>
<dbReference type="InterPro" id="IPR003675">
    <property type="entry name" value="Rce1/LyrA-like_dom"/>
</dbReference>
<protein>
    <submittedName>
        <fullName evidence="2">CPBP family intramembrane metalloprotease</fullName>
    </submittedName>
</protein>
<dbReference type="Proteomes" id="UP000298488">
    <property type="component" value="Unassembled WGS sequence"/>
</dbReference>
<keyword evidence="2" id="KW-0482">Metalloprotease</keyword>
<keyword evidence="2" id="KW-0378">Hydrolase</keyword>
<dbReference type="GO" id="GO:0080120">
    <property type="term" value="P:CAAX-box protein maturation"/>
    <property type="evidence" value="ECO:0007669"/>
    <property type="project" value="UniProtKB-ARBA"/>
</dbReference>
<reference evidence="2 3" key="1">
    <citation type="submission" date="2019-03" db="EMBL/GenBank/DDBJ databases">
        <title>Genomics of glacier-inhabiting Cryobacterium strains.</title>
        <authorList>
            <person name="Liu Q."/>
            <person name="Xin Y.-H."/>
        </authorList>
    </citation>
    <scope>NUCLEOTIDE SEQUENCE [LARGE SCALE GENOMIC DNA]</scope>
    <source>
        <strain evidence="2 3">CGMCC 1.10440</strain>
    </source>
</reference>
<dbReference type="OrthoDB" id="7632478at2"/>
<sequence length="269" mass="29151">MLPVDAPFTPWVLGVVLVALLGLLAWRAGTKDRREYQRFKRYHSTARRQAMFRKWVLESLGWFGGSALVVLLFVWGFAPRMLAQVDTWPPVAGFRGLLAESGLASGLLIGAGIGLLLAVVGTVFLGRNAEEVPTIGDIHALLPRNRAELKFGWALSVNAGVVEELLFRLAMPALIFGVFGNALLAVVVSLVVFGLLHAYQGVWGIVGSFLIGVVLMALFLLTGNIVWPIIAHAVFDLRSLVLIPMVVYKVHRVTDATPPASEVPSPPTP</sequence>
<dbReference type="GO" id="GO:0008237">
    <property type="term" value="F:metallopeptidase activity"/>
    <property type="evidence" value="ECO:0007669"/>
    <property type="project" value="UniProtKB-KW"/>
</dbReference>
<dbReference type="RefSeq" id="WP_104096285.1">
    <property type="nucleotide sequence ID" value="NZ_JACHBP010000001.1"/>
</dbReference>
<accession>A0A4R8VE39</accession>
<evidence type="ECO:0000313" key="3">
    <source>
        <dbReference type="Proteomes" id="UP000298488"/>
    </source>
</evidence>
<proteinExistence type="predicted"/>
<dbReference type="EMBL" id="SOFI01000003">
    <property type="protein sequence ID" value="TFB80430.1"/>
    <property type="molecule type" value="Genomic_DNA"/>
</dbReference>
<dbReference type="GO" id="GO:0006508">
    <property type="term" value="P:proteolysis"/>
    <property type="evidence" value="ECO:0007669"/>
    <property type="project" value="UniProtKB-KW"/>
</dbReference>
<keyword evidence="3" id="KW-1185">Reference proteome</keyword>
<dbReference type="Pfam" id="PF02517">
    <property type="entry name" value="Rce1-like"/>
    <property type="match status" value="1"/>
</dbReference>
<dbReference type="AlphaFoldDB" id="A0A4R8VE39"/>
<gene>
    <name evidence="2" type="ORF">E3N84_10550</name>
</gene>